<keyword evidence="6" id="KW-1185">Reference proteome</keyword>
<organism evidence="5 6">
    <name type="scientific">[Clostridium] cellulosi</name>
    <dbReference type="NCBI Taxonomy" id="29343"/>
    <lineage>
        <taxon>Bacteria</taxon>
        <taxon>Bacillati</taxon>
        <taxon>Bacillota</taxon>
        <taxon>Clostridia</taxon>
        <taxon>Eubacteriales</taxon>
        <taxon>Oscillospiraceae</taxon>
        <taxon>Oscillospiraceae incertae sedis</taxon>
    </lineage>
</organism>
<comment type="similarity">
    <text evidence="2">Belongs to the transketolase family.</text>
</comment>
<dbReference type="InterPro" id="IPR033248">
    <property type="entry name" value="Transketolase_C"/>
</dbReference>
<proteinExistence type="inferred from homology"/>
<dbReference type="GO" id="GO:0004802">
    <property type="term" value="F:transketolase activity"/>
    <property type="evidence" value="ECO:0007669"/>
    <property type="project" value="UniProtKB-EC"/>
</dbReference>
<evidence type="ECO:0000256" key="2">
    <source>
        <dbReference type="ARBA" id="ARBA00007131"/>
    </source>
</evidence>
<sequence>MNLHNQRQVYGQTLVELGRENKKIVVLEADLGRSTMSHMFQEEFPDRYFEMGIAEADMVSFAAGLALTDKIAFVNSFAVFAAGRPYDQIRQGVCIAGLNVKIIGSSAGFSDFGDGSTHQSVEDIAIMRAIPNMTVIVPCDGIETKKVIRAITEYEGPVYVRLSRNDIPDVFPEDIKFEIGKPYVLKEGNDVVVFAIGIMVSKALEAAKQLEKEGISVKVVDVSTVKPLDERAIKDLIKGAKGIVTAEEHSYIGGLSSAIAFALKGCRIPFESVAVNDKFGQSARSYDELLNYYGLTVEEIIAKIKKTLNMNINEE</sequence>
<dbReference type="Pfam" id="PF02779">
    <property type="entry name" value="Transket_pyr"/>
    <property type="match status" value="1"/>
</dbReference>
<keyword evidence="5" id="KW-0808">Transferase</keyword>
<dbReference type="PANTHER" id="PTHR43825:SF1">
    <property type="entry name" value="TRANSKETOLASE-LIKE PYRIMIDINE-BINDING DOMAIN-CONTAINING PROTEIN"/>
    <property type="match status" value="1"/>
</dbReference>
<gene>
    <name evidence="5" type="ORF">CCDG5_1940</name>
</gene>
<feature type="domain" description="Transketolase-like pyrimidine-binding" evidence="4">
    <location>
        <begin position="4"/>
        <end position="170"/>
    </location>
</feature>
<protein>
    <submittedName>
        <fullName evidence="5">Putative transketolase C-terminal section</fullName>
        <ecNumber evidence="5">2.2.1.1</ecNumber>
    </submittedName>
</protein>
<dbReference type="CDD" id="cd07033">
    <property type="entry name" value="TPP_PYR_DXS_TK_like"/>
    <property type="match status" value="1"/>
</dbReference>
<dbReference type="PANTHER" id="PTHR43825">
    <property type="entry name" value="PYRUVATE DEHYDROGENASE E1 COMPONENT"/>
    <property type="match status" value="1"/>
</dbReference>
<dbReference type="KEGG" id="ccel:CCDG5_1940"/>
<dbReference type="HOGENOM" id="CLU_009227_1_1_9"/>
<evidence type="ECO:0000256" key="3">
    <source>
        <dbReference type="ARBA" id="ARBA00023052"/>
    </source>
</evidence>
<dbReference type="InterPro" id="IPR005475">
    <property type="entry name" value="Transketolase-like_Pyr-bd"/>
</dbReference>
<dbReference type="SUPFAM" id="SSF52922">
    <property type="entry name" value="TK C-terminal domain-like"/>
    <property type="match status" value="1"/>
</dbReference>
<evidence type="ECO:0000256" key="1">
    <source>
        <dbReference type="ARBA" id="ARBA00001964"/>
    </source>
</evidence>
<keyword evidence="3" id="KW-0786">Thiamine pyrophosphate</keyword>
<dbReference type="EMBL" id="LM995447">
    <property type="protein sequence ID" value="CDZ25032.1"/>
    <property type="molecule type" value="Genomic_DNA"/>
</dbReference>
<dbReference type="Pfam" id="PF02780">
    <property type="entry name" value="Transketolase_C"/>
    <property type="match status" value="1"/>
</dbReference>
<dbReference type="STRING" id="29343.CCDG5_1940"/>
<dbReference type="Proteomes" id="UP000032431">
    <property type="component" value="Chromosome I"/>
</dbReference>
<dbReference type="PATRIC" id="fig|29343.3.peg.2036"/>
<evidence type="ECO:0000313" key="5">
    <source>
        <dbReference type="EMBL" id="CDZ25032.1"/>
    </source>
</evidence>
<dbReference type="FunFam" id="3.40.50.970:FF:000129">
    <property type="entry name" value="Transketolase"/>
    <property type="match status" value="1"/>
</dbReference>
<dbReference type="InterPro" id="IPR009014">
    <property type="entry name" value="Transketo_C/PFOR_II"/>
</dbReference>
<dbReference type="SUPFAM" id="SSF52518">
    <property type="entry name" value="Thiamin diphosphate-binding fold (THDP-binding)"/>
    <property type="match status" value="1"/>
</dbReference>
<dbReference type="EC" id="2.2.1.1" evidence="5"/>
<dbReference type="InterPro" id="IPR051157">
    <property type="entry name" value="PDH/Transketolase"/>
</dbReference>
<name>A0A078KR91_9FIRM</name>
<dbReference type="OrthoDB" id="8732661at2"/>
<evidence type="ECO:0000313" key="6">
    <source>
        <dbReference type="Proteomes" id="UP000032431"/>
    </source>
</evidence>
<dbReference type="SMART" id="SM00861">
    <property type="entry name" value="Transket_pyr"/>
    <property type="match status" value="1"/>
</dbReference>
<accession>A0A078KR91</accession>
<dbReference type="InterPro" id="IPR029061">
    <property type="entry name" value="THDP-binding"/>
</dbReference>
<evidence type="ECO:0000259" key="4">
    <source>
        <dbReference type="SMART" id="SM00861"/>
    </source>
</evidence>
<dbReference type="AlphaFoldDB" id="A0A078KR91"/>
<dbReference type="Gene3D" id="3.40.50.970">
    <property type="match status" value="1"/>
</dbReference>
<reference evidence="6" key="1">
    <citation type="submission" date="2014-07" db="EMBL/GenBank/DDBJ databases">
        <authorList>
            <person name="Wibberg D."/>
        </authorList>
    </citation>
    <scope>NUCLEOTIDE SEQUENCE [LARGE SCALE GENOMIC DNA]</scope>
    <source>
        <strain evidence="6">DG5</strain>
    </source>
</reference>
<comment type="cofactor">
    <cofactor evidence="1">
        <name>thiamine diphosphate</name>
        <dbReference type="ChEBI" id="CHEBI:58937"/>
    </cofactor>
</comment>
<dbReference type="Gene3D" id="3.40.50.920">
    <property type="match status" value="1"/>
</dbReference>